<reference evidence="1" key="2">
    <citation type="journal article" date="2015" name="Fish Shellfish Immunol.">
        <title>Early steps in the European eel (Anguilla anguilla)-Vibrio vulnificus interaction in the gills: Role of the RtxA13 toxin.</title>
        <authorList>
            <person name="Callol A."/>
            <person name="Pajuelo D."/>
            <person name="Ebbesson L."/>
            <person name="Teles M."/>
            <person name="MacKenzie S."/>
            <person name="Amaro C."/>
        </authorList>
    </citation>
    <scope>NUCLEOTIDE SEQUENCE</scope>
</reference>
<dbReference type="EMBL" id="GBXM01011798">
    <property type="protein sequence ID" value="JAH96779.1"/>
    <property type="molecule type" value="Transcribed_RNA"/>
</dbReference>
<dbReference type="AlphaFoldDB" id="A0A0E9X2I1"/>
<proteinExistence type="predicted"/>
<name>A0A0E9X2I1_ANGAN</name>
<reference evidence="1" key="1">
    <citation type="submission" date="2014-11" db="EMBL/GenBank/DDBJ databases">
        <authorList>
            <person name="Amaro Gonzalez C."/>
        </authorList>
    </citation>
    <scope>NUCLEOTIDE SEQUENCE</scope>
</reference>
<evidence type="ECO:0000313" key="1">
    <source>
        <dbReference type="EMBL" id="JAH96779.1"/>
    </source>
</evidence>
<organism evidence="1">
    <name type="scientific">Anguilla anguilla</name>
    <name type="common">European freshwater eel</name>
    <name type="synonym">Muraena anguilla</name>
    <dbReference type="NCBI Taxonomy" id="7936"/>
    <lineage>
        <taxon>Eukaryota</taxon>
        <taxon>Metazoa</taxon>
        <taxon>Chordata</taxon>
        <taxon>Craniata</taxon>
        <taxon>Vertebrata</taxon>
        <taxon>Euteleostomi</taxon>
        <taxon>Actinopterygii</taxon>
        <taxon>Neopterygii</taxon>
        <taxon>Teleostei</taxon>
        <taxon>Anguilliformes</taxon>
        <taxon>Anguillidae</taxon>
        <taxon>Anguilla</taxon>
    </lineage>
</organism>
<accession>A0A0E9X2I1</accession>
<protein>
    <submittedName>
        <fullName evidence="1">Uncharacterized protein</fullName>
    </submittedName>
</protein>
<sequence>MFYRKLQYSTGLTITNMTVQLSSAWSSRCYLYLKYNRLRIILGFVSDTSVVNWL</sequence>